<dbReference type="CDD" id="cd07067">
    <property type="entry name" value="HP_PGM_like"/>
    <property type="match status" value="1"/>
</dbReference>
<dbReference type="GO" id="GO:0005737">
    <property type="term" value="C:cytoplasm"/>
    <property type="evidence" value="ECO:0007669"/>
    <property type="project" value="TreeGrafter"/>
</dbReference>
<dbReference type="GO" id="GO:0016791">
    <property type="term" value="F:phosphatase activity"/>
    <property type="evidence" value="ECO:0007669"/>
    <property type="project" value="TreeGrafter"/>
</dbReference>
<dbReference type="Gene3D" id="3.40.50.1240">
    <property type="entry name" value="Phosphoglycerate mutase-like"/>
    <property type="match status" value="1"/>
</dbReference>
<dbReference type="InterPro" id="IPR029033">
    <property type="entry name" value="His_PPase_superfam"/>
</dbReference>
<proteinExistence type="predicted"/>
<dbReference type="EMBL" id="SDPQ02000001">
    <property type="protein sequence ID" value="KAA1400089.1"/>
    <property type="molecule type" value="Genomic_DNA"/>
</dbReference>
<reference evidence="1" key="1">
    <citation type="submission" date="2019-09" db="EMBL/GenBank/DDBJ databases">
        <authorList>
            <person name="Li J."/>
        </authorList>
    </citation>
    <scope>NUCLEOTIDE SEQUENCE [LARGE SCALE GENOMIC DNA]</scope>
    <source>
        <strain evidence="1">JCM 14732</strain>
    </source>
</reference>
<dbReference type="Proteomes" id="UP000380867">
    <property type="component" value="Unassembled WGS sequence"/>
</dbReference>
<protein>
    <submittedName>
        <fullName evidence="1">Histidine phosphatase family protein</fullName>
    </submittedName>
</protein>
<accession>A0A5M4FIN8</accession>
<dbReference type="SUPFAM" id="SSF53254">
    <property type="entry name" value="Phosphoglycerate mutase-like"/>
    <property type="match status" value="1"/>
</dbReference>
<dbReference type="InterPro" id="IPR013078">
    <property type="entry name" value="His_Pase_superF_clade-1"/>
</dbReference>
<dbReference type="OrthoDB" id="9793115at2"/>
<evidence type="ECO:0000313" key="1">
    <source>
        <dbReference type="EMBL" id="KAA1400089.1"/>
    </source>
</evidence>
<dbReference type="Pfam" id="PF00300">
    <property type="entry name" value="His_Phos_1"/>
    <property type="match status" value="1"/>
</dbReference>
<organism evidence="1 2">
    <name type="scientific">Aeromicrobium ginsengisoli</name>
    <dbReference type="NCBI Taxonomy" id="363867"/>
    <lineage>
        <taxon>Bacteria</taxon>
        <taxon>Bacillati</taxon>
        <taxon>Actinomycetota</taxon>
        <taxon>Actinomycetes</taxon>
        <taxon>Propionibacteriales</taxon>
        <taxon>Nocardioidaceae</taxon>
        <taxon>Aeromicrobium</taxon>
    </lineage>
</organism>
<dbReference type="PANTHER" id="PTHR48100:SF58">
    <property type="entry name" value="PE-PGRS FAMILY PROTEIN PE_PGRS11"/>
    <property type="match status" value="1"/>
</dbReference>
<dbReference type="PANTHER" id="PTHR48100">
    <property type="entry name" value="BROAD-SPECIFICITY PHOSPHATASE YOR283W-RELATED"/>
    <property type="match status" value="1"/>
</dbReference>
<dbReference type="SMART" id="SM00855">
    <property type="entry name" value="PGAM"/>
    <property type="match status" value="1"/>
</dbReference>
<evidence type="ECO:0000313" key="2">
    <source>
        <dbReference type="Proteomes" id="UP000380867"/>
    </source>
</evidence>
<keyword evidence="2" id="KW-1185">Reference proteome</keyword>
<dbReference type="AlphaFoldDB" id="A0A5M4FIN8"/>
<dbReference type="InterPro" id="IPR001345">
    <property type="entry name" value="PG/BPGM_mutase_AS"/>
</dbReference>
<comment type="caution">
    <text evidence="1">The sequence shown here is derived from an EMBL/GenBank/DDBJ whole genome shotgun (WGS) entry which is preliminary data.</text>
</comment>
<dbReference type="PROSITE" id="PS00175">
    <property type="entry name" value="PG_MUTASE"/>
    <property type="match status" value="1"/>
</dbReference>
<dbReference type="InterPro" id="IPR050275">
    <property type="entry name" value="PGM_Phosphatase"/>
</dbReference>
<sequence>MRLILVRHGQTPANVEGILESTVPGPGLTTLGQQQAEELVEALADEKIDAIFVSSMIRTHLTAAPLVAARSLEPAVRDGLREIAAGDVEGNTDEASVHQYVHTLLAWCAGDLDVRMPGAETGREVIARFDEVVAEAESLGVDSVVLVSHGAMIRAWCTVRTTNIDLDFVSDHYVVNTGIVVVEGSSATGWEVESWLGESVSEAAARGVASDHSPASEPLDD</sequence>
<dbReference type="RefSeq" id="WP_149688192.1">
    <property type="nucleotide sequence ID" value="NZ_SDPQ02000001.1"/>
</dbReference>
<name>A0A5M4FIN8_9ACTN</name>
<gene>
    <name evidence="1" type="ORF">ESP70_004935</name>
</gene>